<organism evidence="2 3">
    <name type="scientific">Podarcis lilfordi</name>
    <name type="common">Lilford's wall lizard</name>
    <dbReference type="NCBI Taxonomy" id="74358"/>
    <lineage>
        <taxon>Eukaryota</taxon>
        <taxon>Metazoa</taxon>
        <taxon>Chordata</taxon>
        <taxon>Craniata</taxon>
        <taxon>Vertebrata</taxon>
        <taxon>Euteleostomi</taxon>
        <taxon>Lepidosauria</taxon>
        <taxon>Squamata</taxon>
        <taxon>Bifurcata</taxon>
        <taxon>Unidentata</taxon>
        <taxon>Episquamata</taxon>
        <taxon>Laterata</taxon>
        <taxon>Lacertibaenia</taxon>
        <taxon>Lacertidae</taxon>
        <taxon>Podarcis</taxon>
    </lineage>
</organism>
<name>A0AA35LMS9_9SAUR</name>
<evidence type="ECO:0000313" key="3">
    <source>
        <dbReference type="Proteomes" id="UP001178461"/>
    </source>
</evidence>
<reference evidence="2" key="1">
    <citation type="submission" date="2022-12" db="EMBL/GenBank/DDBJ databases">
        <authorList>
            <person name="Alioto T."/>
            <person name="Alioto T."/>
            <person name="Gomez Garrido J."/>
        </authorList>
    </citation>
    <scope>NUCLEOTIDE SEQUENCE</scope>
</reference>
<keyword evidence="3" id="KW-1185">Reference proteome</keyword>
<feature type="region of interest" description="Disordered" evidence="1">
    <location>
        <begin position="1"/>
        <end position="29"/>
    </location>
</feature>
<protein>
    <submittedName>
        <fullName evidence="2">Uncharacterized protein</fullName>
    </submittedName>
</protein>
<proteinExistence type="predicted"/>
<accession>A0AA35LMS9</accession>
<gene>
    <name evidence="2" type="ORF">PODLI_1B005545</name>
</gene>
<dbReference type="AlphaFoldDB" id="A0AA35LMS9"/>
<evidence type="ECO:0000313" key="2">
    <source>
        <dbReference type="EMBL" id="CAI5798856.1"/>
    </source>
</evidence>
<sequence>MASATTRKCPGAKGSSVPTTKMAAGSSRESVTCSEMAPALTLYGLFLSLWVNPRWPRNLTRRKHGGNRLHAALCHDGRPVALETAVPAVLGPKKLCEFLSPWSHPPSWAEKVPSAHRAQA</sequence>
<dbReference type="EMBL" id="OX395144">
    <property type="protein sequence ID" value="CAI5798856.1"/>
    <property type="molecule type" value="Genomic_DNA"/>
</dbReference>
<dbReference type="Proteomes" id="UP001178461">
    <property type="component" value="Chromosome 18"/>
</dbReference>
<evidence type="ECO:0000256" key="1">
    <source>
        <dbReference type="SAM" id="MobiDB-lite"/>
    </source>
</evidence>